<dbReference type="PANTHER" id="PTHR44366:SF1">
    <property type="entry name" value="UDP-N-ACETYLGLUCOSAMINE--PEPTIDE N-ACETYLGLUCOSAMINYLTRANSFERASE 110 KDA SUBUNIT"/>
    <property type="match status" value="1"/>
</dbReference>
<comment type="caution">
    <text evidence="4">The sequence shown here is derived from an EMBL/GenBank/DDBJ whole genome shotgun (WGS) entry which is preliminary data.</text>
</comment>
<dbReference type="InterPro" id="IPR019734">
    <property type="entry name" value="TPR_rpt"/>
</dbReference>
<feature type="repeat" description="TPR" evidence="1">
    <location>
        <begin position="136"/>
        <end position="169"/>
    </location>
</feature>
<dbReference type="Proteomes" id="UP001165541">
    <property type="component" value="Unassembled WGS sequence"/>
</dbReference>
<sequence>MRSADGVGHRRLVGLLLAGAAAVSGCASMWTPGVQPAAAPAAPAASSPAPGAAPSTVQAQPAAADPAAQRLFDEARRALAAGRTEQAEQGFRALTRSHPDLGGPHANLGLIYRRAGKLDQAVAELETAVRLSPQQPVYFNQLGIAYRHKGAFAKAREAYERAIGLNAGYADPHLNLGILHDLYLGEGPRALELYDRYLALSGGDATVAKWVVELKNRKPAPVTVSRKEKE</sequence>
<evidence type="ECO:0000256" key="2">
    <source>
        <dbReference type="SAM" id="MobiDB-lite"/>
    </source>
</evidence>
<feature type="signal peptide" evidence="3">
    <location>
        <begin position="1"/>
        <end position="29"/>
    </location>
</feature>
<evidence type="ECO:0000256" key="1">
    <source>
        <dbReference type="PROSITE-ProRule" id="PRU00339"/>
    </source>
</evidence>
<organism evidence="4 5">
    <name type="scientific">Caldimonas mangrovi</name>
    <dbReference type="NCBI Taxonomy" id="2944811"/>
    <lineage>
        <taxon>Bacteria</taxon>
        <taxon>Pseudomonadati</taxon>
        <taxon>Pseudomonadota</taxon>
        <taxon>Betaproteobacteria</taxon>
        <taxon>Burkholderiales</taxon>
        <taxon>Sphaerotilaceae</taxon>
        <taxon>Caldimonas</taxon>
    </lineage>
</organism>
<reference evidence="4" key="1">
    <citation type="submission" date="2022-05" db="EMBL/GenBank/DDBJ databases">
        <title>Schlegelella sp. nov., isolated from mangrove soil.</title>
        <authorList>
            <person name="Liu Y."/>
            <person name="Ge X."/>
            <person name="Liu W."/>
        </authorList>
    </citation>
    <scope>NUCLEOTIDE SEQUENCE</scope>
    <source>
        <strain evidence="4">S2-27</strain>
    </source>
</reference>
<dbReference type="InterPro" id="IPR037919">
    <property type="entry name" value="OGT"/>
</dbReference>
<dbReference type="PROSITE" id="PS50005">
    <property type="entry name" value="TPR"/>
    <property type="match status" value="2"/>
</dbReference>
<keyword evidence="1" id="KW-0802">TPR repeat</keyword>
<dbReference type="SMART" id="SM00028">
    <property type="entry name" value="TPR"/>
    <property type="match status" value="3"/>
</dbReference>
<name>A0ABT0YME1_9BURK</name>
<keyword evidence="5" id="KW-1185">Reference proteome</keyword>
<evidence type="ECO:0000313" key="5">
    <source>
        <dbReference type="Proteomes" id="UP001165541"/>
    </source>
</evidence>
<dbReference type="EMBL" id="JAMKFE010000005">
    <property type="protein sequence ID" value="MCM5679899.1"/>
    <property type="molecule type" value="Genomic_DNA"/>
</dbReference>
<dbReference type="SUPFAM" id="SSF48452">
    <property type="entry name" value="TPR-like"/>
    <property type="match status" value="1"/>
</dbReference>
<feature type="repeat" description="TPR" evidence="1">
    <location>
        <begin position="102"/>
        <end position="135"/>
    </location>
</feature>
<proteinExistence type="predicted"/>
<dbReference type="PROSITE" id="PS51257">
    <property type="entry name" value="PROKAR_LIPOPROTEIN"/>
    <property type="match status" value="1"/>
</dbReference>
<gene>
    <name evidence="4" type="ORF">M8A51_10180</name>
</gene>
<feature type="chain" id="PRO_5045798665" evidence="3">
    <location>
        <begin position="30"/>
        <end position="230"/>
    </location>
</feature>
<evidence type="ECO:0000256" key="3">
    <source>
        <dbReference type="SAM" id="SignalP"/>
    </source>
</evidence>
<dbReference type="Pfam" id="PF13414">
    <property type="entry name" value="TPR_11"/>
    <property type="match status" value="1"/>
</dbReference>
<dbReference type="PANTHER" id="PTHR44366">
    <property type="entry name" value="UDP-N-ACETYLGLUCOSAMINE--PEPTIDE N-ACETYLGLUCOSAMINYLTRANSFERASE 110 KDA SUBUNIT"/>
    <property type="match status" value="1"/>
</dbReference>
<dbReference type="Gene3D" id="1.25.40.10">
    <property type="entry name" value="Tetratricopeptide repeat domain"/>
    <property type="match status" value="1"/>
</dbReference>
<evidence type="ECO:0000313" key="4">
    <source>
        <dbReference type="EMBL" id="MCM5679899.1"/>
    </source>
</evidence>
<dbReference type="InterPro" id="IPR011990">
    <property type="entry name" value="TPR-like_helical_dom_sf"/>
</dbReference>
<protein>
    <submittedName>
        <fullName evidence="4">Tetratricopeptide repeat protein</fullName>
    </submittedName>
</protein>
<feature type="region of interest" description="Disordered" evidence="2">
    <location>
        <begin position="35"/>
        <end position="66"/>
    </location>
</feature>
<accession>A0ABT0YME1</accession>
<dbReference type="RefSeq" id="WP_251778102.1">
    <property type="nucleotide sequence ID" value="NZ_JAMKFE010000005.1"/>
</dbReference>
<keyword evidence="3" id="KW-0732">Signal</keyword>
<feature type="compositionally biased region" description="Low complexity" evidence="2">
    <location>
        <begin position="36"/>
        <end position="66"/>
    </location>
</feature>